<comment type="caution">
    <text evidence="11">The sequence shown here is derived from an EMBL/GenBank/DDBJ whole genome shotgun (WGS) entry which is preliminary data.</text>
</comment>
<gene>
    <name evidence="11" type="primary">galE</name>
    <name evidence="11" type="ORF">ACFMB1_19600</name>
</gene>
<evidence type="ECO:0000256" key="9">
    <source>
        <dbReference type="RuleBase" id="RU366046"/>
    </source>
</evidence>
<dbReference type="InterPro" id="IPR016040">
    <property type="entry name" value="NAD(P)-bd_dom"/>
</dbReference>
<keyword evidence="9" id="KW-0119">Carbohydrate metabolism</keyword>
<keyword evidence="12" id="KW-1185">Reference proteome</keyword>
<name>A0ABW1L3L9_9PROT</name>
<evidence type="ECO:0000256" key="5">
    <source>
        <dbReference type="ARBA" id="ARBA00013189"/>
    </source>
</evidence>
<proteinExistence type="inferred from homology"/>
<accession>A0ABW1L3L9</accession>
<organism evidence="11 12">
    <name type="scientific">Hyphococcus aureus</name>
    <dbReference type="NCBI Taxonomy" id="2666033"/>
    <lineage>
        <taxon>Bacteria</taxon>
        <taxon>Pseudomonadati</taxon>
        <taxon>Pseudomonadota</taxon>
        <taxon>Alphaproteobacteria</taxon>
        <taxon>Parvularculales</taxon>
        <taxon>Parvularculaceae</taxon>
        <taxon>Hyphococcus</taxon>
    </lineage>
</organism>
<feature type="domain" description="NAD(P)-binding" evidence="10">
    <location>
        <begin position="7"/>
        <end position="330"/>
    </location>
</feature>
<comment type="catalytic activity">
    <reaction evidence="1 9">
        <text>UDP-alpha-D-glucose = UDP-alpha-D-galactose</text>
        <dbReference type="Rhea" id="RHEA:22168"/>
        <dbReference type="ChEBI" id="CHEBI:58885"/>
        <dbReference type="ChEBI" id="CHEBI:66914"/>
        <dbReference type="EC" id="5.1.3.2"/>
    </reaction>
</comment>
<evidence type="ECO:0000313" key="12">
    <source>
        <dbReference type="Proteomes" id="UP001596116"/>
    </source>
</evidence>
<dbReference type="InterPro" id="IPR005886">
    <property type="entry name" value="UDP_G4E"/>
</dbReference>
<evidence type="ECO:0000256" key="2">
    <source>
        <dbReference type="ARBA" id="ARBA00001911"/>
    </source>
</evidence>
<dbReference type="PANTHER" id="PTHR43725:SF47">
    <property type="entry name" value="UDP-GLUCOSE 4-EPIMERASE"/>
    <property type="match status" value="1"/>
</dbReference>
<keyword evidence="7 9" id="KW-0520">NAD</keyword>
<comment type="similarity">
    <text evidence="4 9">Belongs to the NAD(P)-dependent epimerase/dehydratase family.</text>
</comment>
<dbReference type="NCBIfam" id="TIGR01179">
    <property type="entry name" value="galE"/>
    <property type="match status" value="1"/>
</dbReference>
<comment type="subunit">
    <text evidence="9">Homodimer.</text>
</comment>
<evidence type="ECO:0000256" key="3">
    <source>
        <dbReference type="ARBA" id="ARBA00004947"/>
    </source>
</evidence>
<evidence type="ECO:0000313" key="11">
    <source>
        <dbReference type="EMBL" id="MFC6037767.1"/>
    </source>
</evidence>
<dbReference type="Gene3D" id="3.40.50.720">
    <property type="entry name" value="NAD(P)-binding Rossmann-like Domain"/>
    <property type="match status" value="1"/>
</dbReference>
<dbReference type="CDD" id="cd05247">
    <property type="entry name" value="UDP_G4E_1_SDR_e"/>
    <property type="match status" value="1"/>
</dbReference>
<keyword evidence="8 9" id="KW-0413">Isomerase</keyword>
<evidence type="ECO:0000256" key="6">
    <source>
        <dbReference type="ARBA" id="ARBA00018569"/>
    </source>
</evidence>
<dbReference type="RefSeq" id="WP_379880837.1">
    <property type="nucleotide sequence ID" value="NZ_JBHPON010000003.1"/>
</dbReference>
<reference evidence="11 12" key="1">
    <citation type="submission" date="2024-09" db="EMBL/GenBank/DDBJ databases">
        <authorList>
            <person name="Zhang Z.-H."/>
        </authorList>
    </citation>
    <scope>NUCLEOTIDE SEQUENCE [LARGE SCALE GENOMIC DNA]</scope>
    <source>
        <strain evidence="11 12">HHTR114</strain>
    </source>
</reference>
<evidence type="ECO:0000259" key="10">
    <source>
        <dbReference type="Pfam" id="PF16363"/>
    </source>
</evidence>
<dbReference type="Gene3D" id="3.90.25.10">
    <property type="entry name" value="UDP-galactose 4-epimerase, domain 1"/>
    <property type="match status" value="1"/>
</dbReference>
<evidence type="ECO:0000256" key="8">
    <source>
        <dbReference type="ARBA" id="ARBA00023235"/>
    </source>
</evidence>
<evidence type="ECO:0000256" key="7">
    <source>
        <dbReference type="ARBA" id="ARBA00023027"/>
    </source>
</evidence>
<dbReference type="PANTHER" id="PTHR43725">
    <property type="entry name" value="UDP-GLUCOSE 4-EPIMERASE"/>
    <property type="match status" value="1"/>
</dbReference>
<evidence type="ECO:0000256" key="4">
    <source>
        <dbReference type="ARBA" id="ARBA00007637"/>
    </source>
</evidence>
<sequence length="344" mass="37324">MTRRIVVAGGAGYIGSHVCVELLERGDALLIIDDFSNSHPEAVARIQELAKGDVELLKADMADETQRDMIINAVKAFGADGAVHLAGLKAVGESVAEPARYYRVNLGSALTLIAALEAADAKTIVFSSSATVYGEHNQNPVDENGANGPTNPYGRTKYFIEEMLKDIAHSDPEWRVVNLRYFNPVGAHPSGRIGEDPNGIPNNLFPFISQVAVGKREKLSVFGDDYPTRDGTGVRDYIHVADLARGHAAALDYLGTLSKGGATDINLGTGVGYSVLEAVAAFKRASNRDIPYEVTPRRDGDIAEIYANPKRAETLLGWRAEKSLEDMCADHWRWQSHNPDGYKS</sequence>
<dbReference type="NCBIfam" id="NF007956">
    <property type="entry name" value="PRK10675.1"/>
    <property type="match status" value="1"/>
</dbReference>
<dbReference type="Proteomes" id="UP001596116">
    <property type="component" value="Unassembled WGS sequence"/>
</dbReference>
<comment type="cofactor">
    <cofactor evidence="2 9">
        <name>NAD(+)</name>
        <dbReference type="ChEBI" id="CHEBI:57540"/>
    </cofactor>
</comment>
<evidence type="ECO:0000256" key="1">
    <source>
        <dbReference type="ARBA" id="ARBA00000083"/>
    </source>
</evidence>
<dbReference type="SUPFAM" id="SSF51735">
    <property type="entry name" value="NAD(P)-binding Rossmann-fold domains"/>
    <property type="match status" value="1"/>
</dbReference>
<comment type="pathway">
    <text evidence="3 9">Carbohydrate metabolism; galactose metabolism.</text>
</comment>
<dbReference type="EC" id="5.1.3.2" evidence="5 9"/>
<dbReference type="GO" id="GO:0003978">
    <property type="term" value="F:UDP-glucose 4-epimerase activity"/>
    <property type="evidence" value="ECO:0007669"/>
    <property type="project" value="UniProtKB-EC"/>
</dbReference>
<dbReference type="EMBL" id="JBHPON010000003">
    <property type="protein sequence ID" value="MFC6037767.1"/>
    <property type="molecule type" value="Genomic_DNA"/>
</dbReference>
<protein>
    <recommendedName>
        <fullName evidence="6 9">UDP-glucose 4-epimerase</fullName>
        <ecNumber evidence="5 9">5.1.3.2</ecNumber>
    </recommendedName>
</protein>
<dbReference type="InterPro" id="IPR036291">
    <property type="entry name" value="NAD(P)-bd_dom_sf"/>
</dbReference>
<dbReference type="Pfam" id="PF16363">
    <property type="entry name" value="GDP_Man_Dehyd"/>
    <property type="match status" value="1"/>
</dbReference>